<reference evidence="1 2" key="1">
    <citation type="submission" date="2023-02" db="EMBL/GenBank/DDBJ databases">
        <title>Genome sequence of Mucilaginibacter jinjuensis strain KACC 16571.</title>
        <authorList>
            <person name="Kim S."/>
            <person name="Heo J."/>
            <person name="Kwon S.-W."/>
        </authorList>
    </citation>
    <scope>NUCLEOTIDE SEQUENCE [LARGE SCALE GENOMIC DNA]</scope>
    <source>
        <strain evidence="1 2">KACC 16571</strain>
    </source>
</reference>
<proteinExistence type="predicted"/>
<dbReference type="EMBL" id="CP117167">
    <property type="protein sequence ID" value="WCT12626.1"/>
    <property type="molecule type" value="Genomic_DNA"/>
</dbReference>
<dbReference type="InterPro" id="IPR025366">
    <property type="entry name" value="DUF4270"/>
</dbReference>
<dbReference type="Proteomes" id="UP001216139">
    <property type="component" value="Chromosome"/>
</dbReference>
<sequence length="471" mass="50858">MKFFRLDLLTLLISLFILNSCKNQDNLGLNVDPAQQINGTLIDTATLTTKTIPEDSVVTSGLPKTPLAYFQDPAIGTSEANIATLLSLPNSAAYTLPSGTVTIDSAVLVLPFNDGFYGDSLTSKYKINVYQLAEQPSSTSVYYGNKSWQVNKGTVLGSQTFNSRTHTPIQITNIVAGAKDTLKTVPAQLRVKISPNFIYNNLFGASTAVLNSNNLFQNQVKGLYLTLDKNQQGNGGRFNISLDSSRVDIYYKATTGTTIDTAMVTLPLANRAAEIKRTYSTAVQAALNSTATSQEIVYYEGLGGTRTKISFPYLKNIIKDAGSDVIINRAELVVTAAAGTDIPYIPNPKLSLYRYDIALQRTEVPDAMGSSTTATDPRFISVATFGGNYASAEKAYHFIITGYISDLMRGKIIDYGTFIGPVDNANTLSVDIAATAQTSGRTIAVGAVTNKASANYPYRMKLNIIYTKATK</sequence>
<dbReference type="RefSeq" id="WP_273630891.1">
    <property type="nucleotide sequence ID" value="NZ_CP117167.1"/>
</dbReference>
<evidence type="ECO:0000313" key="2">
    <source>
        <dbReference type="Proteomes" id="UP001216139"/>
    </source>
</evidence>
<name>A0ABY7T8E7_9SPHI</name>
<dbReference type="Pfam" id="PF14092">
    <property type="entry name" value="DUF4270"/>
    <property type="match status" value="1"/>
</dbReference>
<organism evidence="1 2">
    <name type="scientific">Mucilaginibacter jinjuensis</name>
    <dbReference type="NCBI Taxonomy" id="1176721"/>
    <lineage>
        <taxon>Bacteria</taxon>
        <taxon>Pseudomonadati</taxon>
        <taxon>Bacteroidota</taxon>
        <taxon>Sphingobacteriia</taxon>
        <taxon>Sphingobacteriales</taxon>
        <taxon>Sphingobacteriaceae</taxon>
        <taxon>Mucilaginibacter</taxon>
    </lineage>
</organism>
<gene>
    <name evidence="1" type="ORF">PQO05_01610</name>
</gene>
<accession>A0ABY7T8E7</accession>
<keyword evidence="2" id="KW-1185">Reference proteome</keyword>
<protein>
    <submittedName>
        <fullName evidence="1">DUF4270 family protein</fullName>
    </submittedName>
</protein>
<evidence type="ECO:0000313" key="1">
    <source>
        <dbReference type="EMBL" id="WCT12626.1"/>
    </source>
</evidence>